<name>A0A0L8GQ50_OCTBM</name>
<protein>
    <submittedName>
        <fullName evidence="1">Uncharacterized protein</fullName>
    </submittedName>
</protein>
<dbReference type="AlphaFoldDB" id="A0A0L8GQ50"/>
<accession>A0A0L8GQ50</accession>
<gene>
    <name evidence="1" type="ORF">OCBIM_22030026mg</name>
</gene>
<proteinExistence type="predicted"/>
<evidence type="ECO:0000313" key="1">
    <source>
        <dbReference type="EMBL" id="KOF78954.1"/>
    </source>
</evidence>
<sequence>MSGRNSKVPTSIYVIYFHLLANQIKMPTCRVVIRRTSHILRLALLCFYKFVGLCQYKHLYLH</sequence>
<organism evidence="1">
    <name type="scientific">Octopus bimaculoides</name>
    <name type="common">California two-spotted octopus</name>
    <dbReference type="NCBI Taxonomy" id="37653"/>
    <lineage>
        <taxon>Eukaryota</taxon>
        <taxon>Metazoa</taxon>
        <taxon>Spiralia</taxon>
        <taxon>Lophotrochozoa</taxon>
        <taxon>Mollusca</taxon>
        <taxon>Cephalopoda</taxon>
        <taxon>Coleoidea</taxon>
        <taxon>Octopodiformes</taxon>
        <taxon>Octopoda</taxon>
        <taxon>Incirrata</taxon>
        <taxon>Octopodidae</taxon>
        <taxon>Octopus</taxon>
    </lineage>
</organism>
<reference evidence="1" key="1">
    <citation type="submission" date="2015-07" db="EMBL/GenBank/DDBJ databases">
        <title>MeaNS - Measles Nucleotide Surveillance Program.</title>
        <authorList>
            <person name="Tran T."/>
            <person name="Druce J."/>
        </authorList>
    </citation>
    <scope>NUCLEOTIDE SEQUENCE</scope>
    <source>
        <strain evidence="1">UCB-OBI-ISO-001</strain>
        <tissue evidence="1">Gonad</tissue>
    </source>
</reference>
<dbReference type="EMBL" id="KQ420886">
    <property type="protein sequence ID" value="KOF78954.1"/>
    <property type="molecule type" value="Genomic_DNA"/>
</dbReference>